<evidence type="ECO:0000256" key="2">
    <source>
        <dbReference type="ARBA" id="ARBA00005695"/>
    </source>
</evidence>
<feature type="chain" id="PRO_5047499724" evidence="4">
    <location>
        <begin position="24"/>
        <end position="523"/>
    </location>
</feature>
<proteinExistence type="inferred from homology"/>
<evidence type="ECO:0000313" key="7">
    <source>
        <dbReference type="Proteomes" id="UP001595711"/>
    </source>
</evidence>
<dbReference type="PROSITE" id="PS51257">
    <property type="entry name" value="PROKAR_LIPOPROTEIN"/>
    <property type="match status" value="1"/>
</dbReference>
<gene>
    <name evidence="6" type="ORF">ACFOOQ_05120</name>
</gene>
<keyword evidence="3 4" id="KW-0732">Signal</keyword>
<evidence type="ECO:0000313" key="6">
    <source>
        <dbReference type="EMBL" id="MFC3674916.1"/>
    </source>
</evidence>
<dbReference type="SUPFAM" id="SSF53850">
    <property type="entry name" value="Periplasmic binding protein-like II"/>
    <property type="match status" value="1"/>
</dbReference>
<dbReference type="PIRSF" id="PIRSF002741">
    <property type="entry name" value="MppA"/>
    <property type="match status" value="1"/>
</dbReference>
<comment type="caution">
    <text evidence="6">The sequence shown here is derived from an EMBL/GenBank/DDBJ whole genome shotgun (WGS) entry which is preliminary data.</text>
</comment>
<dbReference type="InterPro" id="IPR039424">
    <property type="entry name" value="SBP_5"/>
</dbReference>
<feature type="domain" description="Solute-binding protein family 5" evidence="5">
    <location>
        <begin position="69"/>
        <end position="434"/>
    </location>
</feature>
<evidence type="ECO:0000256" key="1">
    <source>
        <dbReference type="ARBA" id="ARBA00004418"/>
    </source>
</evidence>
<dbReference type="Proteomes" id="UP001595711">
    <property type="component" value="Unassembled WGS sequence"/>
</dbReference>
<accession>A0ABV7VDP1</accession>
<dbReference type="RefSeq" id="WP_379725339.1">
    <property type="nucleotide sequence ID" value="NZ_JBHRYJ010000001.1"/>
</dbReference>
<dbReference type="Gene3D" id="3.40.190.10">
    <property type="entry name" value="Periplasmic binding protein-like II"/>
    <property type="match status" value="1"/>
</dbReference>
<dbReference type="EMBL" id="JBHRYJ010000001">
    <property type="protein sequence ID" value="MFC3674916.1"/>
    <property type="molecule type" value="Genomic_DNA"/>
</dbReference>
<dbReference type="InterPro" id="IPR030678">
    <property type="entry name" value="Peptide/Ni-bd"/>
</dbReference>
<sequence length="523" mass="57997">MTHSIFRKHVLAAAMLLAPLMLGACSDTVRVASHAKLTSVDPIWTTAYVTRTHGYLVYDTLFAMDENFEPKPQMVETWTVSDDHRIWTFTLRPGLKWQDGTDVTAEDCIASLERWSKRDGMGQKLFLDVADLKAVDARTFSMTLKQPSDLVLPALGKISANVPFMMPKHIAETDPMQKITDATGSGPFIFKPSQSTENKAVYVRNRNYVPRSEEQSMAAGGKVVDVDRMEWIYYPDQADAVQALIDGKVQYVESVSTKLLPKLEGRDDIIVASTDPLGNVAMARFNHLQPPFNNPGVRRAVLMAMNQDDYMTAALGDHRYWRNCYSVFPCGTPLATEAGDAVMKTASIEAAKKALRAAGYDGSPAVLLNPVDAPVMAAFTQVTADLLRKIGMNVEVQDVDWATLVERRDSRAPVSEGGWSMFHTWWIAADLADPLSIAFSGDPNAGWFGWPNDPQLEQLRTAYASAKNLDERKAIAVKVQERLYAIGAFGVLGQFFEPVAFSAKLKGITSPMQFYWGVHQEKQ</sequence>
<comment type="similarity">
    <text evidence="2">Belongs to the bacterial solute-binding protein 5 family.</text>
</comment>
<dbReference type="Gene3D" id="3.10.105.10">
    <property type="entry name" value="Dipeptide-binding Protein, Domain 3"/>
    <property type="match status" value="1"/>
</dbReference>
<comment type="subcellular location">
    <subcellularLocation>
        <location evidence="1">Periplasm</location>
    </subcellularLocation>
</comment>
<organism evidence="6 7">
    <name type="scientific">Ferrovibrio xuzhouensis</name>
    <dbReference type="NCBI Taxonomy" id="1576914"/>
    <lineage>
        <taxon>Bacteria</taxon>
        <taxon>Pseudomonadati</taxon>
        <taxon>Pseudomonadota</taxon>
        <taxon>Alphaproteobacteria</taxon>
        <taxon>Rhodospirillales</taxon>
        <taxon>Rhodospirillaceae</taxon>
        <taxon>Ferrovibrio</taxon>
    </lineage>
</organism>
<dbReference type="Pfam" id="PF00496">
    <property type="entry name" value="SBP_bac_5"/>
    <property type="match status" value="1"/>
</dbReference>
<feature type="signal peptide" evidence="4">
    <location>
        <begin position="1"/>
        <end position="23"/>
    </location>
</feature>
<evidence type="ECO:0000256" key="4">
    <source>
        <dbReference type="SAM" id="SignalP"/>
    </source>
</evidence>
<name>A0ABV7VDP1_9PROT</name>
<dbReference type="InterPro" id="IPR000914">
    <property type="entry name" value="SBP_5_dom"/>
</dbReference>
<evidence type="ECO:0000259" key="5">
    <source>
        <dbReference type="Pfam" id="PF00496"/>
    </source>
</evidence>
<keyword evidence="7" id="KW-1185">Reference proteome</keyword>
<evidence type="ECO:0000256" key="3">
    <source>
        <dbReference type="ARBA" id="ARBA00022729"/>
    </source>
</evidence>
<dbReference type="PANTHER" id="PTHR30290">
    <property type="entry name" value="PERIPLASMIC BINDING COMPONENT OF ABC TRANSPORTER"/>
    <property type="match status" value="1"/>
</dbReference>
<dbReference type="CDD" id="cd08502">
    <property type="entry name" value="PBP2_NikA_DppA_OppA_like_16"/>
    <property type="match status" value="1"/>
</dbReference>
<reference evidence="7" key="1">
    <citation type="journal article" date="2019" name="Int. J. Syst. Evol. Microbiol.">
        <title>The Global Catalogue of Microorganisms (GCM) 10K type strain sequencing project: providing services to taxonomists for standard genome sequencing and annotation.</title>
        <authorList>
            <consortium name="The Broad Institute Genomics Platform"/>
            <consortium name="The Broad Institute Genome Sequencing Center for Infectious Disease"/>
            <person name="Wu L."/>
            <person name="Ma J."/>
        </authorList>
    </citation>
    <scope>NUCLEOTIDE SEQUENCE [LARGE SCALE GENOMIC DNA]</scope>
    <source>
        <strain evidence="7">KCTC 42182</strain>
    </source>
</reference>
<dbReference type="PANTHER" id="PTHR30290:SF38">
    <property type="entry name" value="D,D-DIPEPTIDE-BINDING PERIPLASMIC PROTEIN DDPA-RELATED"/>
    <property type="match status" value="1"/>
</dbReference>
<protein>
    <submittedName>
        <fullName evidence="6">ABC transporter substrate-binding protein</fullName>
    </submittedName>
</protein>